<dbReference type="Pfam" id="PF01713">
    <property type="entry name" value="Smr"/>
    <property type="match status" value="1"/>
</dbReference>
<dbReference type="NCBIfam" id="NF033154">
    <property type="entry name" value="endonuc_SmrA"/>
    <property type="match status" value="1"/>
</dbReference>
<keyword evidence="3" id="KW-0540">Nuclease</keyword>
<dbReference type="PANTHER" id="PTHR35562">
    <property type="entry name" value="DNA ENDONUCLEASE SMRA-RELATED"/>
    <property type="match status" value="1"/>
</dbReference>
<evidence type="ECO:0000313" key="3">
    <source>
        <dbReference type="EMBL" id="MEY1661599.1"/>
    </source>
</evidence>
<dbReference type="SMART" id="SM00463">
    <property type="entry name" value="SMR"/>
    <property type="match status" value="1"/>
</dbReference>
<accession>A0ABV4AFI4</accession>
<dbReference type="InterPro" id="IPR002625">
    <property type="entry name" value="Smr_dom"/>
</dbReference>
<dbReference type="EMBL" id="JBGCUO010000001">
    <property type="protein sequence ID" value="MEY1661599.1"/>
    <property type="molecule type" value="Genomic_DNA"/>
</dbReference>
<organism evidence="3 4">
    <name type="scientific">Isoalcanivorax beigongshangi</name>
    <dbReference type="NCBI Taxonomy" id="3238810"/>
    <lineage>
        <taxon>Bacteria</taxon>
        <taxon>Pseudomonadati</taxon>
        <taxon>Pseudomonadota</taxon>
        <taxon>Gammaproteobacteria</taxon>
        <taxon>Oceanospirillales</taxon>
        <taxon>Alcanivoracaceae</taxon>
        <taxon>Isoalcanivorax</taxon>
    </lineage>
</organism>
<evidence type="ECO:0000313" key="4">
    <source>
        <dbReference type="Proteomes" id="UP001562065"/>
    </source>
</evidence>
<feature type="domain" description="Smr" evidence="2">
    <location>
        <begin position="96"/>
        <end position="171"/>
    </location>
</feature>
<protein>
    <submittedName>
        <fullName evidence="3">DNA endonuclease SmrA</fullName>
    </submittedName>
</protein>
<reference evidence="3 4" key="1">
    <citation type="submission" date="2024-07" db="EMBL/GenBank/DDBJ databases">
        <authorList>
            <person name="Ren Q."/>
        </authorList>
    </citation>
    <scope>NUCLEOTIDE SEQUENCE [LARGE SCALE GENOMIC DNA]</scope>
    <source>
        <strain evidence="3 4">REN37</strain>
    </source>
</reference>
<dbReference type="PROSITE" id="PS50828">
    <property type="entry name" value="SMR"/>
    <property type="match status" value="1"/>
</dbReference>
<dbReference type="InterPro" id="IPR047688">
    <property type="entry name" value="Endonuc_SmrA"/>
</dbReference>
<dbReference type="Proteomes" id="UP001562065">
    <property type="component" value="Unassembled WGS sequence"/>
</dbReference>
<keyword evidence="3" id="KW-0378">Hydrolase</keyword>
<dbReference type="Gene3D" id="3.30.1370.110">
    <property type="match status" value="1"/>
</dbReference>
<keyword evidence="3" id="KW-0255">Endonuclease</keyword>
<evidence type="ECO:0000259" key="2">
    <source>
        <dbReference type="PROSITE" id="PS50828"/>
    </source>
</evidence>
<proteinExistence type="predicted"/>
<keyword evidence="4" id="KW-1185">Reference proteome</keyword>
<comment type="caution">
    <text evidence="3">The sequence shown here is derived from an EMBL/GenBank/DDBJ whole genome shotgun (WGS) entry which is preliminary data.</text>
</comment>
<dbReference type="InterPro" id="IPR036063">
    <property type="entry name" value="Smr_dom_sf"/>
</dbReference>
<evidence type="ECO:0000256" key="1">
    <source>
        <dbReference type="SAM" id="MobiDB-lite"/>
    </source>
</evidence>
<gene>
    <name evidence="3" type="primary">smrA</name>
    <name evidence="3" type="ORF">AB5I84_05480</name>
</gene>
<feature type="region of interest" description="Disordered" evidence="1">
    <location>
        <begin position="1"/>
        <end position="35"/>
    </location>
</feature>
<name>A0ABV4AFI4_9GAMM</name>
<feature type="compositionally biased region" description="Basic and acidic residues" evidence="1">
    <location>
        <begin position="26"/>
        <end position="35"/>
    </location>
</feature>
<dbReference type="PANTHER" id="PTHR35562:SF2">
    <property type="entry name" value="DNA ENDONUCLEASE SMRA-RELATED"/>
    <property type="match status" value="1"/>
</dbReference>
<dbReference type="GO" id="GO:0004519">
    <property type="term" value="F:endonuclease activity"/>
    <property type="evidence" value="ECO:0007669"/>
    <property type="project" value="UniProtKB-KW"/>
</dbReference>
<dbReference type="SUPFAM" id="SSF160443">
    <property type="entry name" value="SMR domain-like"/>
    <property type="match status" value="1"/>
</dbReference>
<dbReference type="RefSeq" id="WP_369454850.1">
    <property type="nucleotide sequence ID" value="NZ_JBGCUO010000001.1"/>
</dbReference>
<sequence length="186" mass="21026">MSKQELSLFQAEMSDVRPLPASDQIESPRRSRPDLAQLARRDAAIARPQRDSNPLTLPDAVPEVGPLDIVGEKKNGVQEGVYRKLRLGKYEIQARLDLHRITTRDARVMVHDFLTHSFRHGLRTLLITHGKGNGRMKSHVMHWMLEADLVLAWHSAKPPHGGTGATYVLLRKSPDDSRRTREEYGG</sequence>